<dbReference type="EMBL" id="JPIU01000038">
    <property type="protein sequence ID" value="KIO44696.1"/>
    <property type="molecule type" value="Genomic_DNA"/>
</dbReference>
<sequence length="121" mass="13480">MKKIRKNILKLFLFICLGLTITTIAIAAALDPPGRPGQPLIIDYWKTGCTIEYTAPNYNGGSPITGYTTESRYKDEDKWVDRGTVKQLRRNIDDMREGAVAVFRVFARNKAGVSAPSEESP</sequence>
<keyword evidence="5" id="KW-0732">Signal</keyword>
<feature type="signal peptide" evidence="5">
    <location>
        <begin position="1"/>
        <end position="27"/>
    </location>
</feature>
<dbReference type="GO" id="GO:0006508">
    <property type="term" value="P:proteolysis"/>
    <property type="evidence" value="ECO:0007669"/>
    <property type="project" value="UniProtKB-KW"/>
</dbReference>
<dbReference type="InterPro" id="IPR003961">
    <property type="entry name" value="FN3_dom"/>
</dbReference>
<dbReference type="GO" id="GO:0008234">
    <property type="term" value="F:cysteine-type peptidase activity"/>
    <property type="evidence" value="ECO:0007669"/>
    <property type="project" value="UniProtKB-KW"/>
</dbReference>
<dbReference type="InterPro" id="IPR036116">
    <property type="entry name" value="FN3_sf"/>
</dbReference>
<evidence type="ECO:0000256" key="1">
    <source>
        <dbReference type="ARBA" id="ARBA00006067"/>
    </source>
</evidence>
<reference evidence="7 8" key="1">
    <citation type="submission" date="2014-07" db="EMBL/GenBank/DDBJ databases">
        <title>Porphyromonadaceae bacterium OUH 308042 = ATCC BAA-2681 = DSM 28342 draft genome.</title>
        <authorList>
            <person name="Sydenham T.V."/>
            <person name="Hasman H."/>
            <person name="Justensen U.S."/>
        </authorList>
    </citation>
    <scope>NUCLEOTIDE SEQUENCE [LARGE SCALE GENOMIC DNA]</scope>
    <source>
        <strain evidence="7 8">OUH 308042</strain>
    </source>
</reference>
<keyword evidence="4" id="KW-0378">Hydrolase</keyword>
<evidence type="ECO:0000256" key="2">
    <source>
        <dbReference type="ARBA" id="ARBA00022670"/>
    </source>
</evidence>
<name>A0A0C3RE53_9PORP</name>
<accession>A0A0C3RE53</accession>
<dbReference type="RefSeq" id="WP_041505055.1">
    <property type="nucleotide sequence ID" value="NZ_JPIU01000038.1"/>
</dbReference>
<dbReference type="PROSITE" id="PS50853">
    <property type="entry name" value="FN3"/>
    <property type="match status" value="1"/>
</dbReference>
<dbReference type="Gene3D" id="2.60.40.10">
    <property type="entry name" value="Immunoglobulins"/>
    <property type="match status" value="1"/>
</dbReference>
<comment type="similarity">
    <text evidence="1">Belongs to the peptidase C25 family.</text>
</comment>
<evidence type="ECO:0000256" key="5">
    <source>
        <dbReference type="SAM" id="SignalP"/>
    </source>
</evidence>
<protein>
    <recommendedName>
        <fullName evidence="6">Fibronectin type-III domain-containing protein</fullName>
    </recommendedName>
</protein>
<dbReference type="SUPFAM" id="SSF49265">
    <property type="entry name" value="Fibronectin type III"/>
    <property type="match status" value="1"/>
</dbReference>
<dbReference type="PANTHER" id="PTHR13817">
    <property type="entry name" value="TITIN"/>
    <property type="match status" value="1"/>
</dbReference>
<keyword evidence="4" id="KW-0788">Thiol protease</keyword>
<evidence type="ECO:0000313" key="7">
    <source>
        <dbReference type="EMBL" id="KIO44696.1"/>
    </source>
</evidence>
<feature type="chain" id="PRO_5043118898" description="Fibronectin type-III domain-containing protein" evidence="5">
    <location>
        <begin position="28"/>
        <end position="121"/>
    </location>
</feature>
<keyword evidence="2" id="KW-0645">Protease</keyword>
<proteinExistence type="inferred from homology"/>
<evidence type="ECO:0000259" key="6">
    <source>
        <dbReference type="PROSITE" id="PS50853"/>
    </source>
</evidence>
<evidence type="ECO:0000313" key="8">
    <source>
        <dbReference type="Proteomes" id="UP000031980"/>
    </source>
</evidence>
<feature type="domain" description="Fibronectin type-III" evidence="6">
    <location>
        <begin position="35"/>
        <end position="121"/>
    </location>
</feature>
<organism evidence="7 8">
    <name type="scientific">Sanguibacteroides justesenii</name>
    <dbReference type="NCBI Taxonomy" id="1547597"/>
    <lineage>
        <taxon>Bacteria</taxon>
        <taxon>Pseudomonadati</taxon>
        <taxon>Bacteroidota</taxon>
        <taxon>Bacteroidia</taxon>
        <taxon>Bacteroidales</taxon>
        <taxon>Porphyromonadaceae</taxon>
        <taxon>Sanguibacteroides</taxon>
    </lineage>
</organism>
<comment type="caution">
    <text evidence="7">The sequence shown here is derived from an EMBL/GenBank/DDBJ whole genome shotgun (WGS) entry which is preliminary data.</text>
</comment>
<dbReference type="AlphaFoldDB" id="A0A0C3RE53"/>
<dbReference type="InterPro" id="IPR050964">
    <property type="entry name" value="Striated_Muscle_Regulatory"/>
</dbReference>
<dbReference type="SMART" id="SM00060">
    <property type="entry name" value="FN3"/>
    <property type="match status" value="1"/>
</dbReference>
<dbReference type="PANTHER" id="PTHR13817:SF151">
    <property type="entry name" value="TITIN"/>
    <property type="match status" value="1"/>
</dbReference>
<dbReference type="CDD" id="cd00063">
    <property type="entry name" value="FN3"/>
    <property type="match status" value="1"/>
</dbReference>
<dbReference type="OrthoDB" id="1100523at2"/>
<evidence type="ECO:0000256" key="3">
    <source>
        <dbReference type="ARBA" id="ARBA00022737"/>
    </source>
</evidence>
<evidence type="ECO:0000256" key="4">
    <source>
        <dbReference type="ARBA" id="ARBA00022807"/>
    </source>
</evidence>
<dbReference type="Proteomes" id="UP000031980">
    <property type="component" value="Unassembled WGS sequence"/>
</dbReference>
<dbReference type="InterPro" id="IPR013783">
    <property type="entry name" value="Ig-like_fold"/>
</dbReference>
<keyword evidence="3" id="KW-0677">Repeat</keyword>
<gene>
    <name evidence="7" type="ORF">BA92_06570</name>
</gene>
<keyword evidence="8" id="KW-1185">Reference proteome</keyword>